<dbReference type="GO" id="GO:1990304">
    <property type="term" value="C:MUB1-RAD6-UBR2 ubiquitin ligase complex"/>
    <property type="evidence" value="ECO:0007669"/>
    <property type="project" value="TreeGrafter"/>
</dbReference>
<dbReference type="EMBL" id="BACD03000001">
    <property type="protein sequence ID" value="GAO45787.1"/>
    <property type="molecule type" value="Genomic_DNA"/>
</dbReference>
<accession>A0A0E9N770</accession>
<dbReference type="Proteomes" id="UP000033140">
    <property type="component" value="Unassembled WGS sequence"/>
</dbReference>
<feature type="region of interest" description="Disordered" evidence="8">
    <location>
        <begin position="710"/>
        <end position="732"/>
    </location>
</feature>
<feature type="region of interest" description="Disordered" evidence="8">
    <location>
        <begin position="353"/>
        <end position="432"/>
    </location>
</feature>
<feature type="compositionally biased region" description="Low complexity" evidence="8">
    <location>
        <begin position="353"/>
        <end position="372"/>
    </location>
</feature>
<comment type="similarity">
    <text evidence="2">Belongs to the MUB1/samB family.</text>
</comment>
<evidence type="ECO:0000256" key="4">
    <source>
        <dbReference type="ARBA" id="ARBA00022723"/>
    </source>
</evidence>
<comment type="caution">
    <text evidence="10">The sequence shown here is derived from an EMBL/GenBank/DDBJ whole genome shotgun (WGS) entry which is preliminary data.</text>
</comment>
<dbReference type="GO" id="GO:0008270">
    <property type="term" value="F:zinc ion binding"/>
    <property type="evidence" value="ECO:0007669"/>
    <property type="project" value="UniProtKB-KW"/>
</dbReference>
<gene>
    <name evidence="10" type="ORF">G7K_0038-t1</name>
</gene>
<evidence type="ECO:0000256" key="6">
    <source>
        <dbReference type="ARBA" id="ARBA00022833"/>
    </source>
</evidence>
<name>A0A0E9N770_SAICN</name>
<feature type="compositionally biased region" description="Low complexity" evidence="8">
    <location>
        <begin position="718"/>
        <end position="732"/>
    </location>
</feature>
<keyword evidence="6" id="KW-0862">Zinc</keyword>
<protein>
    <recommendedName>
        <fullName evidence="9">MYND-type domain-containing protein</fullName>
    </recommendedName>
</protein>
<evidence type="ECO:0000259" key="9">
    <source>
        <dbReference type="PROSITE" id="PS50865"/>
    </source>
</evidence>
<sequence>MQWEHTSPIPSQLSREEDGCWIILLIRPDDNQGLTYVLYTRSYCSWVVTHATNDEFIAHLYLRLLFIQRHSLPTIQQHTQQQHHEDDIMRESNISSVTSNKPITSITSILYDRRALDCTSTLPLINSLTNLAHLISDSPRIRETIAVDGGLERLVSILQTPRTEDVLSLWKWSLAFQCVIQIGIHGSEQARLRIVEADMVSVIASILCRFLRTLDHLKAERDAVKAEREARRIAAAAAAQAAQEALRAREEAGIASGEGSPVVGGGQSAFPGAPGFGLAVVQQAQDIADTRRGSTINAATLTQQVEGLGLNIETLPRAEPRPPSEPTRAEIAALVDEVGARVVAQLDAQAQAAAPVPASAPVQAQAGPSTPLRRLRGLTRSLRRTIHSNENTPNDSPASTSRPSTPPSILVRGGLVRRTTDSTSDDNSDASGIASTAIATPNATDSATSTETVTTAGRASVVDLSSSPGAAGAEVVGEPLSVSAQNSPTVLTAPVEAQEDAERARRVRRDLFGAPAAGITATEATGDANGDVEMAEATPVRERTRRDGLIPGLQGMHTGVDAFAMSMPREQDIVQCLQLLAYITKYPYLRSYFSNTQLIPHIALSPTADPTITSTINVFALVERFTLRIHPREFQSWAGVIMRNSCKKDDSRGGRRQCANLFCGKWEDEPRQFAKCRRCRRSKYCSKACQSAAWAGHRWWCHERTPTGEGSASRRESSAAVEPEQAQVQPQQAQAVVPPAVLSGSSPYTLAHKLYYNQSQLLRLLVFVFY</sequence>
<dbReference type="SUPFAM" id="SSF144232">
    <property type="entry name" value="HIT/MYND zinc finger-like"/>
    <property type="match status" value="1"/>
</dbReference>
<dbReference type="OMA" id="QDMQYWA"/>
<organism evidence="10 11">
    <name type="scientific">Saitoella complicata (strain BCRC 22490 / CBS 7301 / JCM 7358 / NBRC 10748 / NRRL Y-17804)</name>
    <dbReference type="NCBI Taxonomy" id="698492"/>
    <lineage>
        <taxon>Eukaryota</taxon>
        <taxon>Fungi</taxon>
        <taxon>Dikarya</taxon>
        <taxon>Ascomycota</taxon>
        <taxon>Taphrinomycotina</taxon>
        <taxon>Taphrinomycotina incertae sedis</taxon>
        <taxon>Saitoella</taxon>
    </lineage>
</organism>
<keyword evidence="11" id="KW-1185">Reference proteome</keyword>
<dbReference type="GO" id="GO:0006511">
    <property type="term" value="P:ubiquitin-dependent protein catabolic process"/>
    <property type="evidence" value="ECO:0007669"/>
    <property type="project" value="TreeGrafter"/>
</dbReference>
<dbReference type="PANTHER" id="PTHR47442:SF1">
    <property type="entry name" value="MYND-TYPE ZINC FINGER PROTEIN MUB1"/>
    <property type="match status" value="1"/>
</dbReference>
<dbReference type="GO" id="GO:0005737">
    <property type="term" value="C:cytoplasm"/>
    <property type="evidence" value="ECO:0007669"/>
    <property type="project" value="UniProtKB-SubCell"/>
</dbReference>
<proteinExistence type="inferred from homology"/>
<dbReference type="GO" id="GO:0007163">
    <property type="term" value="P:establishment or maintenance of cell polarity"/>
    <property type="evidence" value="ECO:0007669"/>
    <property type="project" value="TreeGrafter"/>
</dbReference>
<evidence type="ECO:0000256" key="8">
    <source>
        <dbReference type="SAM" id="MobiDB-lite"/>
    </source>
</evidence>
<dbReference type="STRING" id="698492.A0A0E9N770"/>
<feature type="domain" description="MYND-type" evidence="9">
    <location>
        <begin position="660"/>
        <end position="701"/>
    </location>
</feature>
<dbReference type="AlphaFoldDB" id="A0A0E9N770"/>
<dbReference type="PROSITE" id="PS50865">
    <property type="entry name" value="ZF_MYND_2"/>
    <property type="match status" value="1"/>
</dbReference>
<evidence type="ECO:0000313" key="10">
    <source>
        <dbReference type="EMBL" id="GAO45787.1"/>
    </source>
</evidence>
<reference evidence="10 11" key="3">
    <citation type="journal article" date="2015" name="Genome Announc.">
        <title>Draft Genome Sequence of the Archiascomycetous Yeast Saitoella complicata.</title>
        <authorList>
            <person name="Yamauchi K."/>
            <person name="Kondo S."/>
            <person name="Hamamoto M."/>
            <person name="Takahashi Y."/>
            <person name="Ogura Y."/>
            <person name="Hayashi T."/>
            <person name="Nishida H."/>
        </authorList>
    </citation>
    <scope>NUCLEOTIDE SEQUENCE [LARGE SCALE GENOMIC DNA]</scope>
    <source>
        <strain evidence="10 11">NRRL Y-17804</strain>
    </source>
</reference>
<dbReference type="Gene3D" id="6.10.140.2220">
    <property type="match status" value="1"/>
</dbReference>
<evidence type="ECO:0000256" key="5">
    <source>
        <dbReference type="ARBA" id="ARBA00022771"/>
    </source>
</evidence>
<reference evidence="10 11" key="1">
    <citation type="journal article" date="2011" name="J. Gen. Appl. Microbiol.">
        <title>Draft genome sequencing of the enigmatic yeast Saitoella complicata.</title>
        <authorList>
            <person name="Nishida H."/>
            <person name="Hamamoto M."/>
            <person name="Sugiyama J."/>
        </authorList>
    </citation>
    <scope>NUCLEOTIDE SEQUENCE [LARGE SCALE GENOMIC DNA]</scope>
    <source>
        <strain evidence="10 11">NRRL Y-17804</strain>
    </source>
</reference>
<comment type="subcellular location">
    <subcellularLocation>
        <location evidence="1">Cytoplasm</location>
    </subcellularLocation>
</comment>
<dbReference type="InterPro" id="IPR002893">
    <property type="entry name" value="Znf_MYND"/>
</dbReference>
<keyword evidence="5 7" id="KW-0863">Zinc-finger</keyword>
<evidence type="ECO:0000313" key="11">
    <source>
        <dbReference type="Proteomes" id="UP000033140"/>
    </source>
</evidence>
<keyword evidence="4" id="KW-0479">Metal-binding</keyword>
<evidence type="ECO:0000256" key="1">
    <source>
        <dbReference type="ARBA" id="ARBA00004496"/>
    </source>
</evidence>
<dbReference type="PANTHER" id="PTHR47442">
    <property type="entry name" value="MYND-TYPE ZINC FINGER PROTEIN MUB1"/>
    <property type="match status" value="1"/>
</dbReference>
<evidence type="ECO:0000256" key="7">
    <source>
        <dbReference type="PROSITE-ProRule" id="PRU00134"/>
    </source>
</evidence>
<reference evidence="10 11" key="2">
    <citation type="journal article" date="2014" name="J. Gen. Appl. Microbiol.">
        <title>The early diverging ascomycetous budding yeast Saitoella complicata has three histone deacetylases belonging to the Clr6, Hos2, and Rpd3 lineages.</title>
        <authorList>
            <person name="Nishida H."/>
            <person name="Matsumoto T."/>
            <person name="Kondo S."/>
            <person name="Hamamoto M."/>
            <person name="Yoshikawa H."/>
        </authorList>
    </citation>
    <scope>NUCLEOTIDE SEQUENCE [LARGE SCALE GENOMIC DNA]</scope>
    <source>
        <strain evidence="10 11">NRRL Y-17804</strain>
    </source>
</reference>
<evidence type="ECO:0000256" key="3">
    <source>
        <dbReference type="ARBA" id="ARBA00022490"/>
    </source>
</evidence>
<evidence type="ECO:0000256" key="2">
    <source>
        <dbReference type="ARBA" id="ARBA00010655"/>
    </source>
</evidence>
<dbReference type="InterPro" id="IPR051664">
    <property type="entry name" value="MYND-type_zinc_finger"/>
</dbReference>
<feature type="compositionally biased region" description="Basic residues" evidence="8">
    <location>
        <begin position="373"/>
        <end position="386"/>
    </location>
</feature>
<dbReference type="Pfam" id="PF01753">
    <property type="entry name" value="zf-MYND"/>
    <property type="match status" value="1"/>
</dbReference>
<keyword evidence="3" id="KW-0963">Cytoplasm</keyword>